<feature type="region of interest" description="Disordered" evidence="1">
    <location>
        <begin position="790"/>
        <end position="989"/>
    </location>
</feature>
<feature type="transmembrane region" description="Helical" evidence="2">
    <location>
        <begin position="138"/>
        <end position="158"/>
    </location>
</feature>
<evidence type="ECO:0000256" key="1">
    <source>
        <dbReference type="SAM" id="MobiDB-lite"/>
    </source>
</evidence>
<dbReference type="PANTHER" id="PTHR34989">
    <property type="entry name" value="PROTEIN HDED"/>
    <property type="match status" value="1"/>
</dbReference>
<dbReference type="AlphaFoldDB" id="A0A8J4DJK0"/>
<feature type="compositionally biased region" description="Basic and acidic residues" evidence="1">
    <location>
        <begin position="353"/>
        <end position="363"/>
    </location>
</feature>
<comment type="caution">
    <text evidence="3">The sequence shown here is derived from an EMBL/GenBank/DDBJ whole genome shotgun (WGS) entry which is preliminary data.</text>
</comment>
<feature type="compositionally biased region" description="Low complexity" evidence="1">
    <location>
        <begin position="366"/>
        <end position="381"/>
    </location>
</feature>
<feature type="compositionally biased region" description="Polar residues" evidence="1">
    <location>
        <begin position="332"/>
        <end position="341"/>
    </location>
</feature>
<keyword evidence="2" id="KW-1133">Transmembrane helix</keyword>
<feature type="transmembrane region" description="Helical" evidence="2">
    <location>
        <begin position="114"/>
        <end position="132"/>
    </location>
</feature>
<feature type="region of interest" description="Disordered" evidence="1">
    <location>
        <begin position="185"/>
        <end position="473"/>
    </location>
</feature>
<feature type="compositionally biased region" description="Low complexity" evidence="1">
    <location>
        <begin position="594"/>
        <end position="614"/>
    </location>
</feature>
<organism evidence="3 4">
    <name type="scientific">Spirilliplanes yamanashiensis</name>
    <dbReference type="NCBI Taxonomy" id="42233"/>
    <lineage>
        <taxon>Bacteria</taxon>
        <taxon>Bacillati</taxon>
        <taxon>Actinomycetota</taxon>
        <taxon>Actinomycetes</taxon>
        <taxon>Micromonosporales</taxon>
        <taxon>Micromonosporaceae</taxon>
        <taxon>Spirilliplanes</taxon>
    </lineage>
</organism>
<keyword evidence="2" id="KW-0812">Transmembrane</keyword>
<dbReference type="InterPro" id="IPR005325">
    <property type="entry name" value="DUF308_memb"/>
</dbReference>
<dbReference type="Proteomes" id="UP000652013">
    <property type="component" value="Unassembled WGS sequence"/>
</dbReference>
<reference evidence="3" key="1">
    <citation type="submission" date="2021-01" db="EMBL/GenBank/DDBJ databases">
        <title>Whole genome shotgun sequence of Spirilliplanes yamanashiensis NBRC 15828.</title>
        <authorList>
            <person name="Komaki H."/>
            <person name="Tamura T."/>
        </authorList>
    </citation>
    <scope>NUCLEOTIDE SEQUENCE</scope>
    <source>
        <strain evidence="3">NBRC 15828</strain>
    </source>
</reference>
<feature type="transmembrane region" description="Helical" evidence="2">
    <location>
        <begin position="28"/>
        <end position="48"/>
    </location>
</feature>
<dbReference type="GO" id="GO:0005886">
    <property type="term" value="C:plasma membrane"/>
    <property type="evidence" value="ECO:0007669"/>
    <property type="project" value="TreeGrafter"/>
</dbReference>
<dbReference type="InterPro" id="IPR052712">
    <property type="entry name" value="Acid_resist_chaperone_HdeD"/>
</dbReference>
<feature type="compositionally biased region" description="Low complexity" evidence="1">
    <location>
        <begin position="935"/>
        <end position="962"/>
    </location>
</feature>
<feature type="compositionally biased region" description="Pro residues" evidence="1">
    <location>
        <begin position="250"/>
        <end position="259"/>
    </location>
</feature>
<feature type="compositionally biased region" description="Low complexity" evidence="1">
    <location>
        <begin position="638"/>
        <end position="650"/>
    </location>
</feature>
<keyword evidence="4" id="KW-1185">Reference proteome</keyword>
<evidence type="ECO:0000313" key="4">
    <source>
        <dbReference type="Proteomes" id="UP000652013"/>
    </source>
</evidence>
<dbReference type="Pfam" id="PF03729">
    <property type="entry name" value="DUF308"/>
    <property type="match status" value="1"/>
</dbReference>
<feature type="compositionally biased region" description="Low complexity" evidence="1">
    <location>
        <begin position="736"/>
        <end position="746"/>
    </location>
</feature>
<dbReference type="EMBL" id="BOOY01000019">
    <property type="protein sequence ID" value="GIJ03313.1"/>
    <property type="molecule type" value="Genomic_DNA"/>
</dbReference>
<protein>
    <submittedName>
        <fullName evidence="3">Uncharacterized protein</fullName>
    </submittedName>
</protein>
<keyword evidence="2" id="KW-0472">Membrane</keyword>
<evidence type="ECO:0000313" key="3">
    <source>
        <dbReference type="EMBL" id="GIJ03313.1"/>
    </source>
</evidence>
<dbReference type="PANTHER" id="PTHR34989:SF1">
    <property type="entry name" value="PROTEIN HDED"/>
    <property type="match status" value="1"/>
</dbReference>
<feature type="region of interest" description="Disordered" evidence="1">
    <location>
        <begin position="501"/>
        <end position="548"/>
    </location>
</feature>
<feature type="compositionally biased region" description="Low complexity" evidence="1">
    <location>
        <begin position="539"/>
        <end position="548"/>
    </location>
</feature>
<feature type="transmembrane region" description="Helical" evidence="2">
    <location>
        <begin position="78"/>
        <end position="102"/>
    </location>
</feature>
<name>A0A8J4DJK0_9ACTN</name>
<accession>A0A8J4DJK0</accession>
<gene>
    <name evidence="3" type="ORF">Sya03_26650</name>
</gene>
<feature type="compositionally biased region" description="Low complexity" evidence="1">
    <location>
        <begin position="816"/>
        <end position="836"/>
    </location>
</feature>
<feature type="compositionally biased region" description="Low complexity" evidence="1">
    <location>
        <begin position="863"/>
        <end position="897"/>
    </location>
</feature>
<sequence>MLLLLGAAWMIAAWSVPRFEPDAADQAAWLTGALLIFAAGAELARASLAPTWRQLHGGLAILSALVGMIAVGNPAGTVVGLAALVGFFLLVRGGVDIAVAAATRQSEPAWGAQLAIGAGEAVVGFWAAARFVETTSMLVVTLGAFALLRGIAEIVAALRMREAKPQPRAAGYAAGQADFVAAGRPVARHRADESVREPAAQPAAEPVGVGASAPGYTGGGPAVGSAPPPTPAGPGGGSTGTTYRAGGYGAPPPPPPPSSEEPGDAGLDLVDETGEDRPFDPRAAAPYDTTPPDDDYIGRRRSAGTLASDLGGVLDPAAEGPGWPANPGYAGRTTTGGTDTNPGWPAATAGEAVSDRAEPRDGDPLAVFRPAAPAGPAVGWASLQADPADRLTGPATDVPTGPDADLATHLGADVPTDSAPDLPTGPPSGLLTEPGLATKPDLSTGPGLPAGSASGLSTGRDADLPTGSGFIPRTGSAAEATIVPDEPTGLAADLPAGSATGLPAWSSPVWEPSAAPTADRNLDPAADHMANSAAGNTTGHVAGPAGSHAAGPAVGLGADRLTGSAFGPAADRGPAPAAEPAFEPATGLLRPAAQDEPAQEPAGGPAGIPSGPTASWETPEGAADRPGDEPGPARPWFGIGTATGEATGTALPGPWSSPGHVEDRAAGEAGPSSFSVADRLDRPWAAAAGEEPASRDDDPLADVFGGPEPTGTMIKLPSLTGVDDDEEPAWGRPVWQAAPGGPEEPVGPQGFSAAWQEQQGGVSWQAADLTPERPGAAPGYEGAAVWSGSPHGPALGVPEEGPAGLGEPSGLPPVPGGTFRAPGAAAGAEPAAKPAPMVARPVGEAAGASQPSGLPPLGGGPRVGVPQVGVPQVGVPQVGVPQVGVPQIGEPQDAGPGARPGGLPPLYPPVGGAPIRAGMRIPAGQAPSPTPVGPADPRAAAPVAPSGQPVGRRVPGDPVVHGTPDGGEDDEPREGRGGWFRNGRRRRSE</sequence>
<evidence type="ECO:0000256" key="2">
    <source>
        <dbReference type="SAM" id="Phobius"/>
    </source>
</evidence>
<proteinExistence type="predicted"/>
<feature type="region of interest" description="Disordered" evidence="1">
    <location>
        <begin position="594"/>
        <end position="746"/>
    </location>
</feature>
<feature type="compositionally biased region" description="Low complexity" evidence="1">
    <location>
        <begin position="281"/>
        <end position="290"/>
    </location>
</feature>